<dbReference type="PANTHER" id="PTHR11829">
    <property type="entry name" value="FORKHEAD BOX PROTEIN"/>
    <property type="match status" value="1"/>
</dbReference>
<dbReference type="InParanoid" id="A0A1X7TYT5"/>
<proteinExistence type="predicted"/>
<organism evidence="4">
    <name type="scientific">Amphimedon queenslandica</name>
    <name type="common">Sponge</name>
    <dbReference type="NCBI Taxonomy" id="400682"/>
    <lineage>
        <taxon>Eukaryota</taxon>
        <taxon>Metazoa</taxon>
        <taxon>Porifera</taxon>
        <taxon>Demospongiae</taxon>
        <taxon>Heteroscleromorpha</taxon>
        <taxon>Haplosclerida</taxon>
        <taxon>Niphatidae</taxon>
        <taxon>Amphimedon</taxon>
    </lineage>
</organism>
<dbReference type="Pfam" id="PF00250">
    <property type="entry name" value="Forkhead"/>
    <property type="match status" value="1"/>
</dbReference>
<accession>A0A1X7TYT5</accession>
<sequence length="45" mass="5262">MSIECTLCKQANLGEICQLIRDHFPYYQQNCKGWKNSIRSNLSLN</sequence>
<keyword evidence="1 2" id="KW-0238">DNA-binding</keyword>
<evidence type="ECO:0000259" key="3">
    <source>
        <dbReference type="PROSITE" id="PS50039"/>
    </source>
</evidence>
<evidence type="ECO:0000256" key="1">
    <source>
        <dbReference type="ARBA" id="ARBA00023125"/>
    </source>
</evidence>
<dbReference type="GO" id="GO:0000981">
    <property type="term" value="F:DNA-binding transcription factor activity, RNA polymerase II-specific"/>
    <property type="evidence" value="ECO:0007669"/>
    <property type="project" value="TreeGrafter"/>
</dbReference>
<dbReference type="GO" id="GO:0030154">
    <property type="term" value="P:cell differentiation"/>
    <property type="evidence" value="ECO:0007669"/>
    <property type="project" value="TreeGrafter"/>
</dbReference>
<feature type="DNA-binding region" description="Fork-head" evidence="2">
    <location>
        <begin position="1"/>
        <end position="45"/>
    </location>
</feature>
<dbReference type="STRING" id="400682.A0A1X7TYT5"/>
<feature type="domain" description="Fork-head" evidence="3">
    <location>
        <begin position="1"/>
        <end position="45"/>
    </location>
</feature>
<dbReference type="SUPFAM" id="SSF46785">
    <property type="entry name" value="Winged helix' DNA-binding domain"/>
    <property type="match status" value="1"/>
</dbReference>
<protein>
    <recommendedName>
        <fullName evidence="3">Fork-head domain-containing protein</fullName>
    </recommendedName>
</protein>
<dbReference type="InterPro" id="IPR001766">
    <property type="entry name" value="Fork_head_dom"/>
</dbReference>
<dbReference type="Gene3D" id="1.10.10.10">
    <property type="entry name" value="Winged helix-like DNA-binding domain superfamily/Winged helix DNA-binding domain"/>
    <property type="match status" value="1"/>
</dbReference>
<dbReference type="PANTHER" id="PTHR11829:SF343">
    <property type="entry name" value="FORK-HEAD DOMAIN-CONTAINING PROTEIN"/>
    <property type="match status" value="1"/>
</dbReference>
<dbReference type="GO" id="GO:0000978">
    <property type="term" value="F:RNA polymerase II cis-regulatory region sequence-specific DNA binding"/>
    <property type="evidence" value="ECO:0007669"/>
    <property type="project" value="TreeGrafter"/>
</dbReference>
<dbReference type="AlphaFoldDB" id="A0A1X7TYT5"/>
<keyword evidence="2" id="KW-0539">Nucleus</keyword>
<dbReference type="InterPro" id="IPR036388">
    <property type="entry name" value="WH-like_DNA-bd_sf"/>
</dbReference>
<dbReference type="GO" id="GO:0009653">
    <property type="term" value="P:anatomical structure morphogenesis"/>
    <property type="evidence" value="ECO:0007669"/>
    <property type="project" value="TreeGrafter"/>
</dbReference>
<dbReference type="PROSITE" id="PS50039">
    <property type="entry name" value="FORK_HEAD_3"/>
    <property type="match status" value="1"/>
</dbReference>
<dbReference type="InterPro" id="IPR050211">
    <property type="entry name" value="FOX_domain-containing"/>
</dbReference>
<dbReference type="PRINTS" id="PR00053">
    <property type="entry name" value="FORKHEAD"/>
</dbReference>
<dbReference type="InterPro" id="IPR036390">
    <property type="entry name" value="WH_DNA-bd_sf"/>
</dbReference>
<evidence type="ECO:0000313" key="4">
    <source>
        <dbReference type="EnsemblMetazoa" id="Aqu2.1.20431_001"/>
    </source>
</evidence>
<dbReference type="GO" id="GO:0005634">
    <property type="term" value="C:nucleus"/>
    <property type="evidence" value="ECO:0007669"/>
    <property type="project" value="UniProtKB-SubCell"/>
</dbReference>
<dbReference type="EnsemblMetazoa" id="Aqu2.1.20431_001">
    <property type="protein sequence ID" value="Aqu2.1.20431_001"/>
    <property type="gene ID" value="Aqu2.1.20431"/>
</dbReference>
<comment type="subcellular location">
    <subcellularLocation>
        <location evidence="2">Nucleus</location>
    </subcellularLocation>
</comment>
<reference evidence="4" key="1">
    <citation type="submission" date="2017-05" db="UniProtKB">
        <authorList>
            <consortium name="EnsemblMetazoa"/>
        </authorList>
    </citation>
    <scope>IDENTIFICATION</scope>
</reference>
<name>A0A1X7TYT5_AMPQE</name>
<evidence type="ECO:0000256" key="2">
    <source>
        <dbReference type="PROSITE-ProRule" id="PRU00089"/>
    </source>
</evidence>